<dbReference type="GO" id="GO:0016616">
    <property type="term" value="F:oxidoreductase activity, acting on the CH-OH group of donors, NAD or NADP as acceptor"/>
    <property type="evidence" value="ECO:0007669"/>
    <property type="project" value="InterPro"/>
</dbReference>
<evidence type="ECO:0000256" key="3">
    <source>
        <dbReference type="ARBA" id="ARBA00023027"/>
    </source>
</evidence>
<dbReference type="SUPFAM" id="SSF52283">
    <property type="entry name" value="Formate/glycerate dehydrogenase catalytic domain-like"/>
    <property type="match status" value="1"/>
</dbReference>
<dbReference type="InterPro" id="IPR006140">
    <property type="entry name" value="D-isomer_DH_NAD-bd"/>
</dbReference>
<organism evidence="7 8">
    <name type="scientific">Candidatus Roizmanbacteria bacterium GW2011_GWC2_37_13</name>
    <dbReference type="NCBI Taxonomy" id="1618486"/>
    <lineage>
        <taxon>Bacteria</taxon>
        <taxon>Candidatus Roizmaniibacteriota</taxon>
    </lineage>
</organism>
<dbReference type="PANTHER" id="PTHR43761:SF1">
    <property type="entry name" value="D-ISOMER SPECIFIC 2-HYDROXYACID DEHYDROGENASE CATALYTIC DOMAIN-CONTAINING PROTEIN-RELATED"/>
    <property type="match status" value="1"/>
</dbReference>
<keyword evidence="3" id="KW-0520">NAD</keyword>
<dbReference type="AlphaFoldDB" id="A0A0G0G890"/>
<feature type="domain" description="D-isomer specific 2-hydroxyacid dehydrogenase catalytic" evidence="5">
    <location>
        <begin position="60"/>
        <end position="305"/>
    </location>
</feature>
<dbReference type="InterPro" id="IPR036291">
    <property type="entry name" value="NAD(P)-bd_dom_sf"/>
</dbReference>
<evidence type="ECO:0000256" key="1">
    <source>
        <dbReference type="ARBA" id="ARBA00005854"/>
    </source>
</evidence>
<dbReference type="InterPro" id="IPR050418">
    <property type="entry name" value="D-iso_2-hydroxyacid_DH_PdxB"/>
</dbReference>
<dbReference type="Pfam" id="PF00389">
    <property type="entry name" value="2-Hacid_dh"/>
    <property type="match status" value="1"/>
</dbReference>
<gene>
    <name evidence="7" type="ORF">US40_C0003G0059</name>
</gene>
<dbReference type="PANTHER" id="PTHR43761">
    <property type="entry name" value="D-ISOMER SPECIFIC 2-HYDROXYACID DEHYDROGENASE FAMILY PROTEIN (AFU_ORTHOLOGUE AFUA_1G13630)"/>
    <property type="match status" value="1"/>
</dbReference>
<comment type="similarity">
    <text evidence="1 4">Belongs to the D-isomer specific 2-hydroxyacid dehydrogenase family.</text>
</comment>
<protein>
    <submittedName>
        <fullName evidence="7">Phosphoglycerate dehydrogenase</fullName>
    </submittedName>
</protein>
<dbReference type="SUPFAM" id="SSF51735">
    <property type="entry name" value="NAD(P)-binding Rossmann-fold domains"/>
    <property type="match status" value="1"/>
</dbReference>
<proteinExistence type="inferred from homology"/>
<evidence type="ECO:0000259" key="5">
    <source>
        <dbReference type="Pfam" id="PF00389"/>
    </source>
</evidence>
<accession>A0A0G0G890</accession>
<dbReference type="InterPro" id="IPR006139">
    <property type="entry name" value="D-isomer_2_OHA_DH_cat_dom"/>
</dbReference>
<reference evidence="7 8" key="1">
    <citation type="journal article" date="2015" name="Nature">
        <title>rRNA introns, odd ribosomes, and small enigmatic genomes across a large radiation of phyla.</title>
        <authorList>
            <person name="Brown C.T."/>
            <person name="Hug L.A."/>
            <person name="Thomas B.C."/>
            <person name="Sharon I."/>
            <person name="Castelle C.J."/>
            <person name="Singh A."/>
            <person name="Wilkins M.J."/>
            <person name="Williams K.H."/>
            <person name="Banfield J.F."/>
        </authorList>
    </citation>
    <scope>NUCLEOTIDE SEQUENCE [LARGE SCALE GENOMIC DNA]</scope>
</reference>
<feature type="domain" description="D-isomer specific 2-hydroxyacid dehydrogenase NAD-binding" evidence="6">
    <location>
        <begin position="132"/>
        <end position="259"/>
    </location>
</feature>
<dbReference type="Gene3D" id="3.40.50.720">
    <property type="entry name" value="NAD(P)-binding Rossmann-like Domain"/>
    <property type="match status" value="2"/>
</dbReference>
<dbReference type="GO" id="GO:0051287">
    <property type="term" value="F:NAD binding"/>
    <property type="evidence" value="ECO:0007669"/>
    <property type="project" value="InterPro"/>
</dbReference>
<dbReference type="Proteomes" id="UP000034917">
    <property type="component" value="Unassembled WGS sequence"/>
</dbReference>
<evidence type="ECO:0000256" key="2">
    <source>
        <dbReference type="ARBA" id="ARBA00023002"/>
    </source>
</evidence>
<dbReference type="EMBL" id="LBSV01000003">
    <property type="protein sequence ID" value="KKQ26207.1"/>
    <property type="molecule type" value="Genomic_DNA"/>
</dbReference>
<evidence type="ECO:0000313" key="8">
    <source>
        <dbReference type="Proteomes" id="UP000034917"/>
    </source>
</evidence>
<comment type="caution">
    <text evidence="7">The sequence shown here is derived from an EMBL/GenBank/DDBJ whole genome shotgun (WGS) entry which is preliminary data.</text>
</comment>
<evidence type="ECO:0000256" key="4">
    <source>
        <dbReference type="RuleBase" id="RU003719"/>
    </source>
</evidence>
<evidence type="ECO:0000313" key="7">
    <source>
        <dbReference type="EMBL" id="KKQ26207.1"/>
    </source>
</evidence>
<sequence>MKIILICQKEEFDNKRLLQLQKYSKVEWIDSNKTNPYLVKELFDDEEKILALSPAPLGWNFPKDLYLKLKNVKYLCLVTTSHEFLDLEKCSRAGIKVTNVPHYASEAVSEQVIMMLLVLSKRLPAQVNYKYDFSKKVLADDLLGKQVGIIGLGDIGSRVAELVKGMGMKVVYWSRKKRDFRFENCSLEKLLSSSDVVIPLVAATKETEGFLDRKKLEIIKNDAYFVGLISDKVWDKQYLLERVKKNQLAGLAFENFEGKKERLEGNVFVTPPLAWYSKQSLDKNIQEWTDTIISCIKGIPKNLVNLNI</sequence>
<name>A0A0G0G890_9BACT</name>
<dbReference type="Pfam" id="PF02826">
    <property type="entry name" value="2-Hacid_dh_C"/>
    <property type="match status" value="1"/>
</dbReference>
<evidence type="ECO:0000259" key="6">
    <source>
        <dbReference type="Pfam" id="PF02826"/>
    </source>
</evidence>
<keyword evidence="2 4" id="KW-0560">Oxidoreductase</keyword>